<keyword evidence="1" id="KW-0812">Transmembrane</keyword>
<feature type="transmembrane region" description="Helical" evidence="1">
    <location>
        <begin position="76"/>
        <end position="100"/>
    </location>
</feature>
<dbReference type="Proteomes" id="UP000832041">
    <property type="component" value="Chromosome"/>
</dbReference>
<evidence type="ECO:0000313" key="2">
    <source>
        <dbReference type="EMBL" id="UPT21202.1"/>
    </source>
</evidence>
<feature type="transmembrane region" description="Helical" evidence="1">
    <location>
        <begin position="38"/>
        <end position="56"/>
    </location>
</feature>
<feature type="transmembrane region" description="Helical" evidence="1">
    <location>
        <begin position="6"/>
        <end position="31"/>
    </location>
</feature>
<name>A0ABY4L0L4_THEAE</name>
<gene>
    <name evidence="2" type="ORF">FOF52_09715</name>
</gene>
<organism evidence="2 3">
    <name type="scientific">Thermobifida alba</name>
    <name type="common">Thermomonospora alba</name>
    <dbReference type="NCBI Taxonomy" id="53522"/>
    <lineage>
        <taxon>Bacteria</taxon>
        <taxon>Bacillati</taxon>
        <taxon>Actinomycetota</taxon>
        <taxon>Actinomycetes</taxon>
        <taxon>Streptosporangiales</taxon>
        <taxon>Nocardiopsidaceae</taxon>
        <taxon>Thermobifida</taxon>
    </lineage>
</organism>
<proteinExistence type="predicted"/>
<keyword evidence="3" id="KW-1185">Reference proteome</keyword>
<evidence type="ECO:0008006" key="4">
    <source>
        <dbReference type="Google" id="ProtNLM"/>
    </source>
</evidence>
<protein>
    <recommendedName>
        <fullName evidence="4">Integral membrane protein</fullName>
    </recommendedName>
</protein>
<keyword evidence="1" id="KW-0472">Membrane</keyword>
<accession>A0ABY4L0L4</accession>
<dbReference type="EMBL" id="CP051627">
    <property type="protein sequence ID" value="UPT21202.1"/>
    <property type="molecule type" value="Genomic_DNA"/>
</dbReference>
<sequence>MFNLGHLFSALLVHIPHLLIGLVGLVLTFTVRLRGRGLLASAMVVLLLSTLGNLLFQLLSPSLLAGIAADQVNLVFTLVSVVLSLLDLVIWGLVFAALFANRERVLPTAPAVRHPAP</sequence>
<reference evidence="2 3" key="1">
    <citation type="submission" date="2020-04" db="EMBL/GenBank/DDBJ databases">
        <title>Thermobifida alba genome sequencing and assembly.</title>
        <authorList>
            <person name="Luzics S."/>
            <person name="Horvath B."/>
            <person name="Nagy I."/>
            <person name="Toth A."/>
            <person name="Nagy I."/>
            <person name="Kukolya J."/>
        </authorList>
    </citation>
    <scope>NUCLEOTIDE SEQUENCE [LARGE SCALE GENOMIC DNA]</scope>
    <source>
        <strain evidence="2 3">DSM 43795</strain>
    </source>
</reference>
<evidence type="ECO:0000256" key="1">
    <source>
        <dbReference type="SAM" id="Phobius"/>
    </source>
</evidence>
<dbReference type="RefSeq" id="WP_248593511.1">
    <property type="nucleotide sequence ID" value="NZ_BAABEB010000013.1"/>
</dbReference>
<evidence type="ECO:0000313" key="3">
    <source>
        <dbReference type="Proteomes" id="UP000832041"/>
    </source>
</evidence>
<keyword evidence="1" id="KW-1133">Transmembrane helix</keyword>